<feature type="compositionally biased region" description="Basic and acidic residues" evidence="5">
    <location>
        <begin position="387"/>
        <end position="438"/>
    </location>
</feature>
<evidence type="ECO:0000256" key="1">
    <source>
        <dbReference type="ARBA" id="ARBA00004167"/>
    </source>
</evidence>
<gene>
    <name evidence="7" type="ORF">PRZ48_006427</name>
</gene>
<dbReference type="InterPro" id="IPR012879">
    <property type="entry name" value="CCDC47"/>
</dbReference>
<comment type="caution">
    <text evidence="7">The sequence shown here is derived from an EMBL/GenBank/DDBJ whole genome shotgun (WGS) entry which is preliminary data.</text>
</comment>
<evidence type="ECO:0000256" key="5">
    <source>
        <dbReference type="SAM" id="MobiDB-lite"/>
    </source>
</evidence>
<keyword evidence="8" id="KW-1185">Reference proteome</keyword>
<evidence type="ECO:0000256" key="4">
    <source>
        <dbReference type="ARBA" id="ARBA00023136"/>
    </source>
</evidence>
<evidence type="ECO:0000256" key="2">
    <source>
        <dbReference type="ARBA" id="ARBA00022692"/>
    </source>
</evidence>
<keyword evidence="4 6" id="KW-0472">Membrane</keyword>
<dbReference type="Pfam" id="PF07946">
    <property type="entry name" value="CCDC47"/>
    <property type="match status" value="1"/>
</dbReference>
<evidence type="ECO:0008006" key="9">
    <source>
        <dbReference type="Google" id="ProtNLM"/>
    </source>
</evidence>
<dbReference type="EMBL" id="JAXOVC010000004">
    <property type="protein sequence ID" value="KAK4503000.1"/>
    <property type="molecule type" value="Genomic_DNA"/>
</dbReference>
<reference evidence="7 8" key="1">
    <citation type="journal article" date="2023" name="G3 (Bethesda)">
        <title>A chromosome-level genome assembly of Zasmidium syzygii isolated from banana leaves.</title>
        <authorList>
            <person name="van Westerhoven A.C."/>
            <person name="Mehrabi R."/>
            <person name="Talebi R."/>
            <person name="Steentjes M.B.F."/>
            <person name="Corcolon B."/>
            <person name="Chong P.A."/>
            <person name="Kema G.H.J."/>
            <person name="Seidl M.F."/>
        </authorList>
    </citation>
    <scope>NUCLEOTIDE SEQUENCE [LARGE SCALE GENOMIC DNA]</scope>
    <source>
        <strain evidence="7 8">P124</strain>
    </source>
</reference>
<comment type="subcellular location">
    <subcellularLocation>
        <location evidence="1">Membrane</location>
        <topology evidence="1">Single-pass membrane protein</topology>
    </subcellularLocation>
</comment>
<name>A0ABR0ENE4_ZASCE</name>
<evidence type="ECO:0000256" key="3">
    <source>
        <dbReference type="ARBA" id="ARBA00022989"/>
    </source>
</evidence>
<protein>
    <recommendedName>
        <fullName evidence="9">DUF1682-domain-containing protein</fullName>
    </recommendedName>
</protein>
<dbReference type="Proteomes" id="UP001305779">
    <property type="component" value="Unassembled WGS sequence"/>
</dbReference>
<organism evidence="7 8">
    <name type="scientific">Zasmidium cellare</name>
    <name type="common">Wine cellar mold</name>
    <name type="synonym">Racodium cellare</name>
    <dbReference type="NCBI Taxonomy" id="395010"/>
    <lineage>
        <taxon>Eukaryota</taxon>
        <taxon>Fungi</taxon>
        <taxon>Dikarya</taxon>
        <taxon>Ascomycota</taxon>
        <taxon>Pezizomycotina</taxon>
        <taxon>Dothideomycetes</taxon>
        <taxon>Dothideomycetidae</taxon>
        <taxon>Mycosphaerellales</taxon>
        <taxon>Mycosphaerellaceae</taxon>
        <taxon>Zasmidium</taxon>
    </lineage>
</organism>
<feature type="transmembrane region" description="Helical" evidence="6">
    <location>
        <begin position="98"/>
        <end position="117"/>
    </location>
</feature>
<evidence type="ECO:0000313" key="8">
    <source>
        <dbReference type="Proteomes" id="UP001305779"/>
    </source>
</evidence>
<feature type="compositionally biased region" description="Basic residues" evidence="5">
    <location>
        <begin position="439"/>
        <end position="449"/>
    </location>
</feature>
<keyword evidence="2 6" id="KW-0812">Transmembrane</keyword>
<keyword evidence="3 6" id="KW-1133">Transmembrane helix</keyword>
<dbReference type="PANTHER" id="PTHR12883:SF0">
    <property type="entry name" value="PAT COMPLEX SUBUNIT CCDC47"/>
    <property type="match status" value="1"/>
</dbReference>
<proteinExistence type="predicted"/>
<evidence type="ECO:0000313" key="7">
    <source>
        <dbReference type="EMBL" id="KAK4503000.1"/>
    </source>
</evidence>
<accession>A0ABR0ENE4</accession>
<feature type="region of interest" description="Disordered" evidence="5">
    <location>
        <begin position="387"/>
        <end position="449"/>
    </location>
</feature>
<evidence type="ECO:0000256" key="6">
    <source>
        <dbReference type="SAM" id="Phobius"/>
    </source>
</evidence>
<sequence>MAGLGLFKPLQDFLGGAKSDAPAAAAPADDFADFATAASPAPPSHAASSAFPGASTTAKPGTIAGGLFSAGTGIAGRPYTKWYRVWERVTIADFYQELVIIPIIIVIIIVNIIGASLNKKRAKQWAQTNLPLLESEFARVGWNNYTKEAISKDPEKMYKQKSKNEYITYATGRQNVAFVDVKLTLYKRYNPLILFGESALSFFMDSVAPPVEKLEATAYCFDGKEKSLVPAKTQAASPAPASKDSTFDGFVWAVVHKDKMKQLRDDRYDLSLTSTKDHPKLPQWATVMSESAEITEAMLTPELLKALNEAGEDLEALVISDQPIDAPKKLNDIVSKKRVYLSTRLGNPSSSSALFTYFLRLPDHLVNTAHFRSEALRKIKATREEETRKLRKIDEDEKAEERRTQSEKLKKEERDRKLSKMSADEQRKFLEKEKEKSQRKGMKKQTMRG</sequence>
<dbReference type="PANTHER" id="PTHR12883">
    <property type="entry name" value="ADIPOCYTE-SPECIFIC PROTEIN 4-RELATED"/>
    <property type="match status" value="1"/>
</dbReference>